<name>A0AAW1JUL9_POPJA</name>
<keyword evidence="1" id="KW-0808">Transferase</keyword>
<dbReference type="AlphaFoldDB" id="A0AAW1JUL9"/>
<accession>A0AAW1JUL9</accession>
<evidence type="ECO:0000256" key="2">
    <source>
        <dbReference type="ARBA" id="ARBA00022695"/>
    </source>
</evidence>
<comment type="caution">
    <text evidence="6">The sequence shown here is derived from an EMBL/GenBank/DDBJ whole genome shotgun (WGS) entry which is preliminary data.</text>
</comment>
<keyword evidence="7" id="KW-1185">Reference proteome</keyword>
<dbReference type="GO" id="GO:0016779">
    <property type="term" value="F:nucleotidyltransferase activity"/>
    <property type="evidence" value="ECO:0007669"/>
    <property type="project" value="UniProtKB-KW"/>
</dbReference>
<protein>
    <submittedName>
        <fullName evidence="6">Uncharacterized protein</fullName>
    </submittedName>
</protein>
<dbReference type="InterPro" id="IPR050951">
    <property type="entry name" value="Retrovirus_Pol_polyprotein"/>
</dbReference>
<dbReference type="PANTHER" id="PTHR37984:SF5">
    <property type="entry name" value="PROTEIN NYNRIN-LIKE"/>
    <property type="match status" value="1"/>
</dbReference>
<dbReference type="EMBL" id="JASPKY010000341">
    <property type="protein sequence ID" value="KAK9707847.1"/>
    <property type="molecule type" value="Genomic_DNA"/>
</dbReference>
<keyword evidence="3" id="KW-0540">Nuclease</keyword>
<dbReference type="SUPFAM" id="SSF50630">
    <property type="entry name" value="Acid proteases"/>
    <property type="match status" value="1"/>
</dbReference>
<reference evidence="6 7" key="1">
    <citation type="journal article" date="2024" name="BMC Genomics">
        <title>De novo assembly and annotation of Popillia japonica's genome with initial clues to its potential as an invasive pest.</title>
        <authorList>
            <person name="Cucini C."/>
            <person name="Boschi S."/>
            <person name="Funari R."/>
            <person name="Cardaioli E."/>
            <person name="Iannotti N."/>
            <person name="Marturano G."/>
            <person name="Paoli F."/>
            <person name="Bruttini M."/>
            <person name="Carapelli A."/>
            <person name="Frati F."/>
            <person name="Nardi F."/>
        </authorList>
    </citation>
    <scope>NUCLEOTIDE SEQUENCE [LARGE SCALE GENOMIC DNA]</scope>
    <source>
        <strain evidence="6">DMR45628</strain>
    </source>
</reference>
<feature type="region of interest" description="Disordered" evidence="5">
    <location>
        <begin position="206"/>
        <end position="234"/>
    </location>
</feature>
<keyword evidence="4" id="KW-0378">Hydrolase</keyword>
<dbReference type="PANTHER" id="PTHR37984">
    <property type="entry name" value="PROTEIN CBG26694"/>
    <property type="match status" value="1"/>
</dbReference>
<dbReference type="Gene3D" id="2.40.70.10">
    <property type="entry name" value="Acid Proteases"/>
    <property type="match status" value="1"/>
</dbReference>
<evidence type="ECO:0000313" key="6">
    <source>
        <dbReference type="EMBL" id="KAK9707847.1"/>
    </source>
</evidence>
<evidence type="ECO:0000256" key="1">
    <source>
        <dbReference type="ARBA" id="ARBA00022679"/>
    </source>
</evidence>
<feature type="compositionally biased region" description="Low complexity" evidence="5">
    <location>
        <begin position="206"/>
        <end position="230"/>
    </location>
</feature>
<evidence type="ECO:0000256" key="4">
    <source>
        <dbReference type="ARBA" id="ARBA00022759"/>
    </source>
</evidence>
<proteinExistence type="predicted"/>
<evidence type="ECO:0000313" key="7">
    <source>
        <dbReference type="Proteomes" id="UP001458880"/>
    </source>
</evidence>
<evidence type="ECO:0000256" key="5">
    <source>
        <dbReference type="SAM" id="MobiDB-lite"/>
    </source>
</evidence>
<evidence type="ECO:0000256" key="3">
    <source>
        <dbReference type="ARBA" id="ARBA00022722"/>
    </source>
</evidence>
<dbReference type="GO" id="GO:0004519">
    <property type="term" value="F:endonuclease activity"/>
    <property type="evidence" value="ECO:0007669"/>
    <property type="project" value="UniProtKB-KW"/>
</dbReference>
<keyword evidence="4" id="KW-0255">Endonuclease</keyword>
<sequence length="450" mass="50250">MSVGKINEFDVSTKKWSTYIARLEQYFKVNKIEENMKVPTLLTVAGDTTYELMVDLCSPKKPEEKGYQELVNIVQEHLQPTPSIIAERHKFRIRMQQKGESVTQYMAALKHLAKSCEFKESLDDNLRDQFVSGLQNEMELNYLSAYEIARNMEAAEKNVLDLGTPEKALNYLSAYEIARNMEAAEKNVLDLGTPHHVLKLKYHGGSSCSGIKGTSSTSSSQRRAQQSSSSNFNVEAGQKNSFECNICGRRNHTSVVEEIIGLKTAIIEMLHVINADSKIDSNVSSRSKNNYIKDSKIDSNVSSRSFTESKNNYIKDSKIDSNVSSRSFTDNSMVNEDCNSDSSANLFNIVTSSKLTPIKISVKIENRDLTMEIDTGSPVSLISYNTYRKCFHNVPINGSGSPVSLISYNTYRTHIETKGFLSVKVQFNDVSADLKLYVGPNGGPSLLGRQ</sequence>
<dbReference type="Proteomes" id="UP001458880">
    <property type="component" value="Unassembled WGS sequence"/>
</dbReference>
<keyword evidence="2" id="KW-0548">Nucleotidyltransferase</keyword>
<organism evidence="6 7">
    <name type="scientific">Popillia japonica</name>
    <name type="common">Japanese beetle</name>
    <dbReference type="NCBI Taxonomy" id="7064"/>
    <lineage>
        <taxon>Eukaryota</taxon>
        <taxon>Metazoa</taxon>
        <taxon>Ecdysozoa</taxon>
        <taxon>Arthropoda</taxon>
        <taxon>Hexapoda</taxon>
        <taxon>Insecta</taxon>
        <taxon>Pterygota</taxon>
        <taxon>Neoptera</taxon>
        <taxon>Endopterygota</taxon>
        <taxon>Coleoptera</taxon>
        <taxon>Polyphaga</taxon>
        <taxon>Scarabaeiformia</taxon>
        <taxon>Scarabaeidae</taxon>
        <taxon>Rutelinae</taxon>
        <taxon>Popillia</taxon>
    </lineage>
</organism>
<dbReference type="InterPro" id="IPR021109">
    <property type="entry name" value="Peptidase_aspartic_dom_sf"/>
</dbReference>
<gene>
    <name evidence="6" type="ORF">QE152_g27604</name>
</gene>